<sequence>MPVETLRVHFRPQAGGQLQRGAERAHGGAGSRRGEGGPEGLQRDSQRRVKRPSYALVAAGPPSGTVERYDDIRTGDPSSLTP</sequence>
<proteinExistence type="predicted"/>
<feature type="compositionally biased region" description="Basic and acidic residues" evidence="1">
    <location>
        <begin position="21"/>
        <end position="47"/>
    </location>
</feature>
<accession>A0ABR3W3L3</accession>
<gene>
    <name evidence="2" type="ORF">VTK73DRAFT_9230</name>
</gene>
<feature type="region of interest" description="Disordered" evidence="1">
    <location>
        <begin position="1"/>
        <end position="82"/>
    </location>
</feature>
<reference evidence="2 3" key="1">
    <citation type="journal article" date="2024" name="Commun. Biol.">
        <title>Comparative genomic analysis of thermophilic fungi reveals convergent evolutionary adaptations and gene losses.</title>
        <authorList>
            <person name="Steindorff A.S."/>
            <person name="Aguilar-Pontes M.V."/>
            <person name="Robinson A.J."/>
            <person name="Andreopoulos B."/>
            <person name="LaButti K."/>
            <person name="Kuo A."/>
            <person name="Mondo S."/>
            <person name="Riley R."/>
            <person name="Otillar R."/>
            <person name="Haridas S."/>
            <person name="Lipzen A."/>
            <person name="Grimwood J."/>
            <person name="Schmutz J."/>
            <person name="Clum A."/>
            <person name="Reid I.D."/>
            <person name="Moisan M.C."/>
            <person name="Butler G."/>
            <person name="Nguyen T.T.M."/>
            <person name="Dewar K."/>
            <person name="Conant G."/>
            <person name="Drula E."/>
            <person name="Henrissat B."/>
            <person name="Hansel C."/>
            <person name="Singer S."/>
            <person name="Hutchinson M.I."/>
            <person name="de Vries R.P."/>
            <person name="Natvig D.O."/>
            <person name="Powell A.J."/>
            <person name="Tsang A."/>
            <person name="Grigoriev I.V."/>
        </authorList>
    </citation>
    <scope>NUCLEOTIDE SEQUENCE [LARGE SCALE GENOMIC DNA]</scope>
    <source>
        <strain evidence="2 3">ATCC 24622</strain>
    </source>
</reference>
<evidence type="ECO:0000313" key="2">
    <source>
        <dbReference type="EMBL" id="KAL1852400.1"/>
    </source>
</evidence>
<evidence type="ECO:0000313" key="3">
    <source>
        <dbReference type="Proteomes" id="UP001586593"/>
    </source>
</evidence>
<keyword evidence="3" id="KW-1185">Reference proteome</keyword>
<evidence type="ECO:0000256" key="1">
    <source>
        <dbReference type="SAM" id="MobiDB-lite"/>
    </source>
</evidence>
<dbReference type="Proteomes" id="UP001586593">
    <property type="component" value="Unassembled WGS sequence"/>
</dbReference>
<name>A0ABR3W3L3_9PEZI</name>
<dbReference type="EMBL" id="JAZHXJ010000746">
    <property type="protein sequence ID" value="KAL1852400.1"/>
    <property type="molecule type" value="Genomic_DNA"/>
</dbReference>
<protein>
    <submittedName>
        <fullName evidence="2">Uncharacterized protein</fullName>
    </submittedName>
</protein>
<comment type="caution">
    <text evidence="2">The sequence shown here is derived from an EMBL/GenBank/DDBJ whole genome shotgun (WGS) entry which is preliminary data.</text>
</comment>
<organism evidence="2 3">
    <name type="scientific">Phialemonium thermophilum</name>
    <dbReference type="NCBI Taxonomy" id="223376"/>
    <lineage>
        <taxon>Eukaryota</taxon>
        <taxon>Fungi</taxon>
        <taxon>Dikarya</taxon>
        <taxon>Ascomycota</taxon>
        <taxon>Pezizomycotina</taxon>
        <taxon>Sordariomycetes</taxon>
        <taxon>Sordariomycetidae</taxon>
        <taxon>Cephalothecales</taxon>
        <taxon>Cephalothecaceae</taxon>
        <taxon>Phialemonium</taxon>
    </lineage>
</organism>